<gene>
    <name evidence="1" type="ORF">ILEXP_LOCUS28067</name>
</gene>
<organism evidence="1 2">
    <name type="scientific">Ilex paraguariensis</name>
    <name type="common">yerba mate</name>
    <dbReference type="NCBI Taxonomy" id="185542"/>
    <lineage>
        <taxon>Eukaryota</taxon>
        <taxon>Viridiplantae</taxon>
        <taxon>Streptophyta</taxon>
        <taxon>Embryophyta</taxon>
        <taxon>Tracheophyta</taxon>
        <taxon>Spermatophyta</taxon>
        <taxon>Magnoliopsida</taxon>
        <taxon>eudicotyledons</taxon>
        <taxon>Gunneridae</taxon>
        <taxon>Pentapetalae</taxon>
        <taxon>asterids</taxon>
        <taxon>campanulids</taxon>
        <taxon>Aquifoliales</taxon>
        <taxon>Aquifoliaceae</taxon>
        <taxon>Ilex</taxon>
    </lineage>
</organism>
<feature type="non-terminal residue" evidence="1">
    <location>
        <position position="60"/>
    </location>
</feature>
<comment type="caution">
    <text evidence="1">The sequence shown here is derived from an EMBL/GenBank/DDBJ whole genome shotgun (WGS) entry which is preliminary data.</text>
</comment>
<protein>
    <submittedName>
        <fullName evidence="1">Uncharacterized protein</fullName>
    </submittedName>
</protein>
<accession>A0ABC8SW08</accession>
<sequence length="60" mass="7422">MKEPLGENLTVETGFLKEMWWRIARWWRLMKRQWLLSSMAKRKRPSGEVAMQWMLAKVWQ</sequence>
<reference evidence="1 2" key="1">
    <citation type="submission" date="2024-02" db="EMBL/GenBank/DDBJ databases">
        <authorList>
            <person name="Vignale AGUSTIN F."/>
            <person name="Sosa J E."/>
            <person name="Modenutti C."/>
        </authorList>
    </citation>
    <scope>NUCLEOTIDE SEQUENCE [LARGE SCALE GENOMIC DNA]</scope>
</reference>
<proteinExistence type="predicted"/>
<dbReference type="Proteomes" id="UP001642360">
    <property type="component" value="Unassembled WGS sequence"/>
</dbReference>
<keyword evidence="2" id="KW-1185">Reference proteome</keyword>
<dbReference type="EMBL" id="CAUOFW020003347">
    <property type="protein sequence ID" value="CAK9159369.1"/>
    <property type="molecule type" value="Genomic_DNA"/>
</dbReference>
<name>A0ABC8SW08_9AQUA</name>
<evidence type="ECO:0000313" key="2">
    <source>
        <dbReference type="Proteomes" id="UP001642360"/>
    </source>
</evidence>
<dbReference type="AlphaFoldDB" id="A0ABC8SW08"/>
<evidence type="ECO:0000313" key="1">
    <source>
        <dbReference type="EMBL" id="CAK9159369.1"/>
    </source>
</evidence>